<name>A0A5Z1DY05_CAMJU</name>
<proteinExistence type="predicted"/>
<gene>
    <name evidence="2" type="ORF">F0G84_01615</name>
    <name evidence="3" type="ORF">F0K10_04405</name>
</gene>
<feature type="domain" description="(+)RNA virus helicase C-terminal" evidence="1">
    <location>
        <begin position="225"/>
        <end position="482"/>
    </location>
</feature>
<reference evidence="3" key="1">
    <citation type="submission" date="2019-09" db="EMBL/GenBank/DDBJ databases">
        <authorList>
            <person name="Ashton P.M."/>
            <person name="Dallman T."/>
            <person name="Nair S."/>
            <person name="De Pinna E."/>
            <person name="Peters T."/>
            <person name="Grant K."/>
        </authorList>
    </citation>
    <scope>NUCLEOTIDE SEQUENCE</scope>
    <source>
        <strain evidence="3">228931</strain>
        <strain evidence="2">241940</strain>
    </source>
</reference>
<accession>A0A5Z1DY05</accession>
<dbReference type="Gene3D" id="3.40.50.300">
    <property type="entry name" value="P-loop containing nucleotide triphosphate hydrolases"/>
    <property type="match status" value="1"/>
</dbReference>
<dbReference type="EMBL" id="AAKEOA010000008">
    <property type="protein sequence ID" value="ECR1613994.1"/>
    <property type="molecule type" value="Genomic_DNA"/>
</dbReference>
<organism evidence="3">
    <name type="scientific">Campylobacter jejuni</name>
    <dbReference type="NCBI Taxonomy" id="197"/>
    <lineage>
        <taxon>Bacteria</taxon>
        <taxon>Pseudomonadati</taxon>
        <taxon>Campylobacterota</taxon>
        <taxon>Epsilonproteobacteria</taxon>
        <taxon>Campylobacterales</taxon>
        <taxon>Campylobacteraceae</taxon>
        <taxon>Campylobacter</taxon>
    </lineage>
</organism>
<evidence type="ECO:0000259" key="1">
    <source>
        <dbReference type="Pfam" id="PF01443"/>
    </source>
</evidence>
<dbReference type="EMBL" id="AAKDJR010000004">
    <property type="protein sequence ID" value="ECQ8878171.1"/>
    <property type="molecule type" value="Genomic_DNA"/>
</dbReference>
<evidence type="ECO:0000313" key="2">
    <source>
        <dbReference type="EMBL" id="ECQ8878171.1"/>
    </source>
</evidence>
<sequence>MFYYNYTKIMLEFKGKHMKNLLTIYNLHIDKISYEAIIKLLKLPMKKYELETLLQFCKLLDNKAKYRFNIFENYYIGYKLPHLEKEFDLIKSGNNLIVNIELKSDNINQTKILSQLKRNYYYLSMLNKEVICCAYVKSNNSLYSLKDNELIKIDIENLINYLEQIQNPTKNLNELFSPINFLISPFNNADNFIANKYYLTQQQEEIKNDILKKITNNSINSIFSIEGAAGTGKTLLVYDIARNIDKVCIVHCAQSNDGIDKLKKQKWNIITIKDFNKDSIKNYNVIIVDEAQRVSLGQIDQFILAKKIIIFSHDVNQKLNNYNDALKTVTKIKDIPNIKKYQLSSKIRHNKELASFIYQMFNLKKINKYKNHNYDYKNVIIHFENNLINAEKYVKHLKHIGYEHIYLTNSLHTKETLDRIKFSSNTSAHKSIGQEYDNVLVIIDEYFYYKDNKLYYNKNTHYNAIETLFQAMSRVRKKLFILIISNQEIYENCMKIKNNI</sequence>
<dbReference type="GO" id="GO:0005524">
    <property type="term" value="F:ATP binding"/>
    <property type="evidence" value="ECO:0007669"/>
    <property type="project" value="InterPro"/>
</dbReference>
<dbReference type="InterPro" id="IPR027351">
    <property type="entry name" value="(+)RNA_virus_helicase_core_dom"/>
</dbReference>
<dbReference type="Pfam" id="PF01443">
    <property type="entry name" value="Viral_helicase1"/>
    <property type="match status" value="1"/>
</dbReference>
<comment type="caution">
    <text evidence="3">The sequence shown here is derived from an EMBL/GenBank/DDBJ whole genome shotgun (WGS) entry which is preliminary data.</text>
</comment>
<dbReference type="AlphaFoldDB" id="A0A5Z1DY05"/>
<evidence type="ECO:0000313" key="3">
    <source>
        <dbReference type="EMBL" id="ECR1613994.1"/>
    </source>
</evidence>
<dbReference type="InterPro" id="IPR027417">
    <property type="entry name" value="P-loop_NTPase"/>
</dbReference>
<dbReference type="SUPFAM" id="SSF52540">
    <property type="entry name" value="P-loop containing nucleoside triphosphate hydrolases"/>
    <property type="match status" value="1"/>
</dbReference>
<protein>
    <submittedName>
        <fullName evidence="3">DUF2075 domain-containing protein</fullName>
    </submittedName>
</protein>